<proteinExistence type="predicted"/>
<feature type="compositionally biased region" description="Polar residues" evidence="1">
    <location>
        <begin position="136"/>
        <end position="148"/>
    </location>
</feature>
<evidence type="ECO:0000313" key="2">
    <source>
        <dbReference type="EMBL" id="AZQ74973.1"/>
    </source>
</evidence>
<dbReference type="EMBL" id="CP034587">
    <property type="protein sequence ID" value="AZQ74973.1"/>
    <property type="molecule type" value="Genomic_DNA"/>
</dbReference>
<dbReference type="Pfam" id="PF12385">
    <property type="entry name" value="Peptidase_C70"/>
    <property type="match status" value="1"/>
</dbReference>
<evidence type="ECO:0008006" key="4">
    <source>
        <dbReference type="Google" id="ProtNLM"/>
    </source>
</evidence>
<evidence type="ECO:0000313" key="3">
    <source>
        <dbReference type="Proteomes" id="UP000267900"/>
    </source>
</evidence>
<name>A0A3Q9G129_STRLT</name>
<gene>
    <name evidence="2" type="ORF">EKH77_30770</name>
</gene>
<evidence type="ECO:0000256" key="1">
    <source>
        <dbReference type="SAM" id="MobiDB-lite"/>
    </source>
</evidence>
<dbReference type="AlphaFoldDB" id="A0A3Q9G129"/>
<accession>A0A3Q9G129</accession>
<organism evidence="2 3">
    <name type="scientific">Streptomyces luteoverticillatus</name>
    <name type="common">Streptoverticillium luteoverticillatus</name>
    <dbReference type="NCBI Taxonomy" id="66425"/>
    <lineage>
        <taxon>Bacteria</taxon>
        <taxon>Bacillati</taxon>
        <taxon>Actinomycetota</taxon>
        <taxon>Actinomycetes</taxon>
        <taxon>Kitasatosporales</taxon>
        <taxon>Streptomycetaceae</taxon>
        <taxon>Streptomyces</taxon>
    </lineage>
</organism>
<dbReference type="OrthoDB" id="5148996at2"/>
<reference evidence="2 3" key="1">
    <citation type="submission" date="2018-12" db="EMBL/GenBank/DDBJ databases">
        <title>The whole draft genome of Streptomyce luteoverticillatus CGMCC 15060.</title>
        <authorList>
            <person name="Feng Z."/>
            <person name="Chen G."/>
            <person name="Zhang J."/>
            <person name="Zhu H."/>
            <person name="Yu X."/>
            <person name="Zhang W."/>
            <person name="Zhang X."/>
        </authorList>
    </citation>
    <scope>NUCLEOTIDE SEQUENCE [LARGE SCALE GENOMIC DNA]</scope>
    <source>
        <strain evidence="2 3">CGMCC 15060</strain>
    </source>
</reference>
<dbReference type="Proteomes" id="UP000267900">
    <property type="component" value="Chromosome"/>
</dbReference>
<feature type="region of interest" description="Disordered" evidence="1">
    <location>
        <begin position="126"/>
        <end position="152"/>
    </location>
</feature>
<dbReference type="Gene3D" id="3.90.70.10">
    <property type="entry name" value="Cysteine proteinases"/>
    <property type="match status" value="1"/>
</dbReference>
<feature type="region of interest" description="Disordered" evidence="1">
    <location>
        <begin position="1"/>
        <end position="21"/>
    </location>
</feature>
<protein>
    <recommendedName>
        <fullName evidence="4">Peptidase C39-like domain-containing protein</fullName>
    </recommendedName>
</protein>
<keyword evidence="3" id="KW-1185">Reference proteome</keyword>
<dbReference type="InterPro" id="IPR022118">
    <property type="entry name" value="Peptidase_C70_AvrRpt2"/>
</dbReference>
<sequence length="309" mass="33912">MHIFRGSTRTSTHTHAAPASRRKKVLLATTGAAVLSGGLLLSLSPQAQASVTGSVTGGRGNFSTVNQRSQPSLSAAITGKSWVGDQIPMTCRTTGDVVENNSRWIWSGKYYIADAFIRENTGGLPLCASTRPTDRPTGNPTDRPTGNPTGRKALDISMQKQVKDQWCWDATGLTIANFWGYNRYDQYDFCRLAAQNNRLDCNNRPATLGDMANALRNMGFRNSGSDLYRNASFGETRTEIANGRPFAVRIGWNSGGGHMNVVYGYDSTTSMIAVGDPWPTTKTYTWWNYSTYSGNNSFRWTHTRVGIHG</sequence>